<feature type="compositionally biased region" description="Polar residues" evidence="3">
    <location>
        <begin position="1124"/>
        <end position="1133"/>
    </location>
</feature>
<evidence type="ECO:0000259" key="4">
    <source>
        <dbReference type="Pfam" id="PF17902"/>
    </source>
</evidence>
<organism evidence="5 6">
    <name type="scientific">Mesocestoides corti</name>
    <name type="common">Flatworm</name>
    <dbReference type="NCBI Taxonomy" id="53468"/>
    <lineage>
        <taxon>Eukaryota</taxon>
        <taxon>Metazoa</taxon>
        <taxon>Spiralia</taxon>
        <taxon>Lophotrochozoa</taxon>
        <taxon>Platyhelminthes</taxon>
        <taxon>Cestoda</taxon>
        <taxon>Eucestoda</taxon>
        <taxon>Cyclophyllidea</taxon>
        <taxon>Mesocestoididae</taxon>
        <taxon>Mesocestoides</taxon>
    </lineage>
</organism>
<evidence type="ECO:0000256" key="1">
    <source>
        <dbReference type="ARBA" id="ARBA00022553"/>
    </source>
</evidence>
<dbReference type="PANTHER" id="PTHR23169">
    <property type="entry name" value="ENVOPLAKIN"/>
    <property type="match status" value="1"/>
</dbReference>
<gene>
    <name evidence="5" type="ORF">MCOS_LOCUS9520</name>
</gene>
<keyword evidence="2" id="KW-0677">Repeat</keyword>
<feature type="region of interest" description="Disordered" evidence="3">
    <location>
        <begin position="452"/>
        <end position="505"/>
    </location>
</feature>
<protein>
    <recommendedName>
        <fullName evidence="4">Desmoplakin SH3 domain-containing protein</fullName>
    </recommendedName>
</protein>
<evidence type="ECO:0000256" key="2">
    <source>
        <dbReference type="ARBA" id="ARBA00022737"/>
    </source>
</evidence>
<evidence type="ECO:0000313" key="5">
    <source>
        <dbReference type="EMBL" id="VDD83517.1"/>
    </source>
</evidence>
<dbReference type="Proteomes" id="UP000267029">
    <property type="component" value="Unassembled WGS sequence"/>
</dbReference>
<dbReference type="OrthoDB" id="18740at2759"/>
<sequence length="1627" mass="180429">MNVGVNFSALDDERRRQEHLLRELREIEAELTTPSMRKTNLPHLASVVGVELDQNTRCLHYLTGISELERYVSDVAAHFAGRSIELSDPQALHKNIFTYKTLTDNVKSCWEYVDQLATLAQIHMKTSAEYHQFYHEANEVEAKLKKQLKLAQRRHQLVAQPRSPSDASKIANELREQLDAMRSLWNRSVSLVQRSESVVPMRLRLGGVSKGSACKGGGPVIVQALVSLTGPDYRIQQGELLSLVDNQQDTHLWKVQTSTGIVEVPSICFWIMDNDKEATERASVLKRQCKKTWMEIVRLSRERLYRDYIDILEQLASEDAYCPKPEPLVDLIADIQNHLITPIGEDGRLASALEAFKQNITTMRQGTGDDVILLKEADLVRLRSPLLRFQDHLVAVGLMQEEVRRLNERIASFVSEATSEQSRIANTIEKLTRITTESQAHLTDLVTNLSEMMDDSPKRPRPIHPKLQLADRSRSQPKATEHDDAETRGVLKERASRKRARSQTAHHLDAMVQIGRESKTVETQFQESSSSTELSCKTMRTWLSHDKAVQLNTRRPPVQRCVITQIGPSSKESSTQVESSSSLEVSMEEDFYMSERMKGVVRRRGGAVEEIGGEREQRTRSVSTRLQRPTVVQVHTCTQLGHITSDRSVSPIRALLTLCPSCQSSGQWGNQAEYEQLVCGSEFRFPFTHGEIQSEVHGLRQCKRVQCGFPCLTTKCNLYCQVNARGPPIGNFDVEAQALQCHVDVGITELACEVEQEAFHEMQPHLSRGQVINKRIQTGGPRLSSLVDSYTQAGKVYARARRLDVMTTERESIPVAFDDTAVDATIATTRHRNVRLQSGHANISDMISNATMIERMQRAGIRPPVTEDATTEGGWLTSSKAFRHRQADAPQLTDMREARMPRRATYTSNKPHRLGVRADLSTRRRRNRHKKGLLSTPPIERSAEAYDGSVQRYQEPSRFVVPRREQDENLDAKPEKESRYTTYPAAVPATLPTDVTSVLLQAQSLPNILGESEQSLDPTGASADRYQMYEPSKRSRQTATKDNTRYASLQSVAPALASSKTNRMHSGVVPNSALASSKTNRMHSGVVPNSGESDGQVDQGSNVRIVPSSRPVIQEKRSHARTIGSGSNMPYPNVQSIEPTDSPLNLASKKLLTMQHIQISETQTRSLPVCEPGITTETYKYPISKFSVQVGDKAPGIGIAEISQSVEAPREVGIAEAQSIRIVEHGNKKFQVNIDVGLPVRRCPVETPATVRYDVSCDAMIKNPQVSAKVQTEFLEEPIALKPTYEPRMYSEPPAARRPTEVGVQIEKPTEVMSTQFVPSMFGKKLQAKPIMTDASCGPLPPPPCAVATCQRSPETNGKKLQVTIEVPQVLERIRVTVPQKMKPTHEKSTQAELTQPLACGHSQTIEEAETIMVTTPTVQFAAPPTSFEDFSCDAQEPVKTAGAYTQTSAPSTLANATAQVGKREDISEERVAKKLQVKPEALAVGASQAIWSEPEPIVIKAPTPQPVVMSAPPVDTNEFSCDPLPVDTLGKKLQVMPEPLSTTISQTAFTPTQLAVSTGQSMYTEPKTTTYRSSTAQSRPLETVGKKLQVAPKALAVGASQAIWSEPEPIVIKAPTPQPVVMSAPP</sequence>
<keyword evidence="6" id="KW-1185">Reference proteome</keyword>
<feature type="non-terminal residue" evidence="5">
    <location>
        <position position="1627"/>
    </location>
</feature>
<dbReference type="STRING" id="53468.A0A0R3UNX1"/>
<reference evidence="5 6" key="1">
    <citation type="submission" date="2018-10" db="EMBL/GenBank/DDBJ databases">
        <authorList>
            <consortium name="Pathogen Informatics"/>
        </authorList>
    </citation>
    <scope>NUCLEOTIDE SEQUENCE [LARGE SCALE GENOMIC DNA]</scope>
</reference>
<accession>A0A0R3UNX1</accession>
<evidence type="ECO:0000313" key="6">
    <source>
        <dbReference type="Proteomes" id="UP000267029"/>
    </source>
</evidence>
<keyword evidence="1" id="KW-0597">Phosphoprotein</keyword>
<dbReference type="EMBL" id="UXSR01005750">
    <property type="protein sequence ID" value="VDD83517.1"/>
    <property type="molecule type" value="Genomic_DNA"/>
</dbReference>
<dbReference type="Gene3D" id="2.30.30.40">
    <property type="entry name" value="SH3 Domains"/>
    <property type="match status" value="1"/>
</dbReference>
<feature type="region of interest" description="Disordered" evidence="3">
    <location>
        <begin position="1076"/>
        <end position="1133"/>
    </location>
</feature>
<feature type="compositionally biased region" description="Basic and acidic residues" evidence="3">
    <location>
        <begin position="469"/>
        <end position="494"/>
    </location>
</feature>
<feature type="compositionally biased region" description="Basic residues" evidence="3">
    <location>
        <begin position="923"/>
        <end position="932"/>
    </location>
</feature>
<feature type="domain" description="Desmoplakin SH3" evidence="4">
    <location>
        <begin position="218"/>
        <end position="271"/>
    </location>
</feature>
<dbReference type="Gene3D" id="1.20.58.60">
    <property type="match status" value="1"/>
</dbReference>
<dbReference type="InterPro" id="IPR043197">
    <property type="entry name" value="Plakin"/>
</dbReference>
<feature type="region of interest" description="Disordered" evidence="3">
    <location>
        <begin position="902"/>
        <end position="978"/>
    </location>
</feature>
<dbReference type="Pfam" id="PF17902">
    <property type="entry name" value="SH3_10"/>
    <property type="match status" value="1"/>
</dbReference>
<feature type="compositionally biased region" description="Polar residues" evidence="3">
    <location>
        <begin position="1090"/>
        <end position="1102"/>
    </location>
</feature>
<evidence type="ECO:0000256" key="3">
    <source>
        <dbReference type="SAM" id="MobiDB-lite"/>
    </source>
</evidence>
<proteinExistence type="predicted"/>
<name>A0A0R3UNX1_MESCO</name>
<dbReference type="GO" id="GO:0045104">
    <property type="term" value="P:intermediate filament cytoskeleton organization"/>
    <property type="evidence" value="ECO:0007669"/>
    <property type="project" value="InterPro"/>
</dbReference>
<feature type="compositionally biased region" description="Basic and acidic residues" evidence="3">
    <location>
        <begin position="962"/>
        <end position="978"/>
    </location>
</feature>
<dbReference type="InterPro" id="IPR041615">
    <property type="entry name" value="Desmoplakin_SH3"/>
</dbReference>